<keyword evidence="3" id="KW-1185">Reference proteome</keyword>
<name>A0A7L9U9K3_9BURK</name>
<dbReference type="RefSeq" id="WP_193687773.1">
    <property type="nucleotide sequence ID" value="NZ_CP062941.1"/>
</dbReference>
<proteinExistence type="predicted"/>
<keyword evidence="1" id="KW-0472">Membrane</keyword>
<organism evidence="2 3">
    <name type="scientific">Massilia litorea</name>
    <dbReference type="NCBI Taxonomy" id="2769491"/>
    <lineage>
        <taxon>Bacteria</taxon>
        <taxon>Pseudomonadati</taxon>
        <taxon>Pseudomonadota</taxon>
        <taxon>Betaproteobacteria</taxon>
        <taxon>Burkholderiales</taxon>
        <taxon>Oxalobacteraceae</taxon>
        <taxon>Telluria group</taxon>
        <taxon>Massilia</taxon>
    </lineage>
</organism>
<evidence type="ECO:0000313" key="2">
    <source>
        <dbReference type="EMBL" id="QOL50786.1"/>
    </source>
</evidence>
<protein>
    <submittedName>
        <fullName evidence="2">PilN domain-containing protein</fullName>
    </submittedName>
</protein>
<evidence type="ECO:0000313" key="3">
    <source>
        <dbReference type="Proteomes" id="UP000593875"/>
    </source>
</evidence>
<keyword evidence="1" id="KW-1133">Transmembrane helix</keyword>
<dbReference type="AlphaFoldDB" id="A0A7L9U9K3"/>
<dbReference type="EMBL" id="CP062941">
    <property type="protein sequence ID" value="QOL50786.1"/>
    <property type="molecule type" value="Genomic_DNA"/>
</dbReference>
<dbReference type="KEGG" id="mlir:LPB04_05735"/>
<evidence type="ECO:0000256" key="1">
    <source>
        <dbReference type="SAM" id="Phobius"/>
    </source>
</evidence>
<reference evidence="2 3" key="1">
    <citation type="submission" date="2020-10" db="EMBL/GenBank/DDBJ databases">
        <title>Genome sequencing of Massilia sp. LPB0304.</title>
        <authorList>
            <person name="Kim J."/>
        </authorList>
    </citation>
    <scope>NUCLEOTIDE SEQUENCE [LARGE SCALE GENOMIC DNA]</scope>
    <source>
        <strain evidence="2 3">LPB0304</strain>
    </source>
</reference>
<keyword evidence="1" id="KW-0812">Transmembrane</keyword>
<feature type="transmembrane region" description="Helical" evidence="1">
    <location>
        <begin position="21"/>
        <end position="42"/>
    </location>
</feature>
<dbReference type="Proteomes" id="UP000593875">
    <property type="component" value="Chromosome"/>
</dbReference>
<gene>
    <name evidence="2" type="ORF">LPB04_05735</name>
</gene>
<dbReference type="InterPro" id="IPR007813">
    <property type="entry name" value="PilN"/>
</dbReference>
<accession>A0A7L9U9K3</accession>
<dbReference type="Pfam" id="PF05137">
    <property type="entry name" value="PilN"/>
    <property type="match status" value="1"/>
</dbReference>
<sequence>MADIDMIPRSYREGLRVRRTLTVYGAALALLLVAGGSASALLRWRLSLETPRLEQGRTASLQIGAMRTQLTNAQARKDLLAENVGALDSLRGAGDVAALATILNGTLNDKVWFERLRFGRTRELLQAAPPAPLPPGTVQARAPQTGAVQAWRLGSQIEIAGQAESNGAMTAFLAALAADPHLANVRFLNSSTAAPEDGGAVSFSAAATLVKRGATP</sequence>